<dbReference type="InterPro" id="IPR051916">
    <property type="entry name" value="GPI-anchor_lipid_remodeler"/>
</dbReference>
<name>A0A918W6K3_9GAMM</name>
<dbReference type="GO" id="GO:0003824">
    <property type="term" value="F:catalytic activity"/>
    <property type="evidence" value="ECO:0007669"/>
    <property type="project" value="InterPro"/>
</dbReference>
<dbReference type="InterPro" id="IPR005135">
    <property type="entry name" value="Endo/exonuclease/phosphatase"/>
</dbReference>
<protein>
    <submittedName>
        <fullName evidence="2">EEP domain-containing protein</fullName>
    </submittedName>
</protein>
<reference evidence="2" key="1">
    <citation type="journal article" date="2014" name="Int. J. Syst. Evol. Microbiol.">
        <title>Complete genome sequence of Corynebacterium casei LMG S-19264T (=DSM 44701T), isolated from a smear-ripened cheese.</title>
        <authorList>
            <consortium name="US DOE Joint Genome Institute (JGI-PGF)"/>
            <person name="Walter F."/>
            <person name="Albersmeier A."/>
            <person name="Kalinowski J."/>
            <person name="Ruckert C."/>
        </authorList>
    </citation>
    <scope>NUCLEOTIDE SEQUENCE</scope>
    <source>
        <strain evidence="2">KCTC 23077</strain>
    </source>
</reference>
<gene>
    <name evidence="2" type="ORF">GCM10007067_04450</name>
</gene>
<feature type="domain" description="Endonuclease/exonuclease/phosphatase" evidence="1">
    <location>
        <begin position="8"/>
        <end position="237"/>
    </location>
</feature>
<dbReference type="GO" id="GO:0006506">
    <property type="term" value="P:GPI anchor biosynthetic process"/>
    <property type="evidence" value="ECO:0007669"/>
    <property type="project" value="TreeGrafter"/>
</dbReference>
<dbReference type="Gene3D" id="3.60.10.10">
    <property type="entry name" value="Endonuclease/exonuclease/phosphatase"/>
    <property type="match status" value="1"/>
</dbReference>
<evidence type="ECO:0000313" key="3">
    <source>
        <dbReference type="Proteomes" id="UP000646426"/>
    </source>
</evidence>
<accession>A0A918W6K3</accession>
<keyword evidence="3" id="KW-1185">Reference proteome</keyword>
<dbReference type="InterPro" id="IPR036691">
    <property type="entry name" value="Endo/exonu/phosph_ase_sf"/>
</dbReference>
<dbReference type="Pfam" id="PF03372">
    <property type="entry name" value="Exo_endo_phos"/>
    <property type="match status" value="1"/>
</dbReference>
<proteinExistence type="predicted"/>
<dbReference type="PANTHER" id="PTHR14859">
    <property type="entry name" value="CALCOFLUOR WHITE HYPERSENSITIVE PROTEIN PRECURSOR"/>
    <property type="match status" value="1"/>
</dbReference>
<dbReference type="SUPFAM" id="SSF56219">
    <property type="entry name" value="DNase I-like"/>
    <property type="match status" value="1"/>
</dbReference>
<dbReference type="GO" id="GO:0016020">
    <property type="term" value="C:membrane"/>
    <property type="evidence" value="ECO:0007669"/>
    <property type="project" value="GOC"/>
</dbReference>
<dbReference type="Proteomes" id="UP000646426">
    <property type="component" value="Unassembled WGS sequence"/>
</dbReference>
<dbReference type="PANTHER" id="PTHR14859:SF15">
    <property type="entry name" value="ENDONUCLEASE_EXONUCLEASE_PHOSPHATASE DOMAIN-CONTAINING PROTEIN"/>
    <property type="match status" value="1"/>
</dbReference>
<dbReference type="EMBL" id="BMYD01000001">
    <property type="protein sequence ID" value="GHA71261.1"/>
    <property type="molecule type" value="Genomic_DNA"/>
</dbReference>
<dbReference type="AlphaFoldDB" id="A0A918W6K3"/>
<evidence type="ECO:0000259" key="1">
    <source>
        <dbReference type="Pfam" id="PF03372"/>
    </source>
</evidence>
<organism evidence="2 3">
    <name type="scientific">Cognatilysobacter bugurensis</name>
    <dbReference type="NCBI Taxonomy" id="543356"/>
    <lineage>
        <taxon>Bacteria</taxon>
        <taxon>Pseudomonadati</taxon>
        <taxon>Pseudomonadota</taxon>
        <taxon>Gammaproteobacteria</taxon>
        <taxon>Lysobacterales</taxon>
        <taxon>Lysobacteraceae</taxon>
        <taxon>Cognatilysobacter</taxon>
    </lineage>
</organism>
<dbReference type="RefSeq" id="WP_189452888.1">
    <property type="nucleotide sequence ID" value="NZ_BMYD01000001.1"/>
</dbReference>
<reference evidence="2" key="2">
    <citation type="submission" date="2020-09" db="EMBL/GenBank/DDBJ databases">
        <authorList>
            <person name="Sun Q."/>
            <person name="Kim S."/>
        </authorList>
    </citation>
    <scope>NUCLEOTIDE SEQUENCE</scope>
    <source>
        <strain evidence="2">KCTC 23077</strain>
    </source>
</reference>
<comment type="caution">
    <text evidence="2">The sequence shown here is derived from an EMBL/GenBank/DDBJ whole genome shotgun (WGS) entry which is preliminary data.</text>
</comment>
<sequence length="246" mass="27972">MPTLHVLTVNAHMGFDLLNRRFVLPELRDAIRSVGADIVFLQEVMGANARHAKRHPNWPQGTQYQFLADQIWPHHAYGCNAIYPDGHHGNALLSTFPILRYDNRDVSVHGHEGRGLLHAVLALPDGRELHAVCVHLGLREAHRQRQLALLGELVRDEIPEDAPLIVAGDFNDWRLRGHPHLRRFGLGEAFETHCGRLARSFPARYPTLRLDRIYLRNVRVEHAEALSSRPWCHLSDHAPLSARVHA</sequence>
<evidence type="ECO:0000313" key="2">
    <source>
        <dbReference type="EMBL" id="GHA71261.1"/>
    </source>
</evidence>